<feature type="domain" description="Transglutaminase-like" evidence="1">
    <location>
        <begin position="30"/>
        <end position="135"/>
    </location>
</feature>
<dbReference type="PANTHER" id="PTHR33490:SF3">
    <property type="entry name" value="CONSERVED INTEGRAL MEMBRANE PROTEIN"/>
    <property type="match status" value="1"/>
</dbReference>
<organism evidence="2 3">
    <name type="scientific">Olleya aquimaris</name>
    <dbReference type="NCBI Taxonomy" id="639310"/>
    <lineage>
        <taxon>Bacteria</taxon>
        <taxon>Pseudomonadati</taxon>
        <taxon>Bacteroidota</taxon>
        <taxon>Flavobacteriia</taxon>
        <taxon>Flavobacteriales</taxon>
        <taxon>Flavobacteriaceae</taxon>
    </lineage>
</organism>
<dbReference type="PANTHER" id="PTHR33490">
    <property type="entry name" value="BLR5614 PROTEIN-RELATED"/>
    <property type="match status" value="1"/>
</dbReference>
<protein>
    <submittedName>
        <fullName evidence="2">Transglutaminase superfamily protein</fullName>
    </submittedName>
</protein>
<reference evidence="2 3" key="1">
    <citation type="submission" date="2018-06" db="EMBL/GenBank/DDBJ databases">
        <title>Genomic Encyclopedia of Archaeal and Bacterial Type Strains, Phase II (KMG-II): from individual species to whole genera.</title>
        <authorList>
            <person name="Goeker M."/>
        </authorList>
    </citation>
    <scope>NUCLEOTIDE SEQUENCE [LARGE SCALE GENOMIC DNA]</scope>
    <source>
        <strain evidence="2 3">DSM 24464</strain>
    </source>
</reference>
<dbReference type="OrthoDB" id="9804872at2"/>
<keyword evidence="3" id="KW-1185">Reference proteome</keyword>
<name>A0A327R7X7_9FLAO</name>
<proteinExistence type="predicted"/>
<evidence type="ECO:0000259" key="1">
    <source>
        <dbReference type="Pfam" id="PF01841"/>
    </source>
</evidence>
<dbReference type="InterPro" id="IPR002931">
    <property type="entry name" value="Transglutaminase-like"/>
</dbReference>
<dbReference type="RefSeq" id="WP_111660553.1">
    <property type="nucleotide sequence ID" value="NZ_QLLO01000008.1"/>
</dbReference>
<dbReference type="SUPFAM" id="SSF54001">
    <property type="entry name" value="Cysteine proteinases"/>
    <property type="match status" value="1"/>
</dbReference>
<sequence length="211" mass="24899">MTYLKPTYYFDFENDSIQNIISEFKTDRLSDKMKVIGLYTKVRDNWKYDPYNISFLESNYRSSYIAKKQTGNCVEKSIILIACLRALNFPARLHLGKVKNHLAVEKLTEKFSSNELTPHGMVNVYLNNKWLKMSPVFNKSLCEKFNVEPLDFDGENNSFLQQYNTKGTRFMEYIDDYGHFEDVPIDFMKTNLKAHYPHIFDTNESITEFKL</sequence>
<evidence type="ECO:0000313" key="3">
    <source>
        <dbReference type="Proteomes" id="UP000248703"/>
    </source>
</evidence>
<dbReference type="InterPro" id="IPR038765">
    <property type="entry name" value="Papain-like_cys_pep_sf"/>
</dbReference>
<dbReference type="AlphaFoldDB" id="A0A327R7X7"/>
<comment type="caution">
    <text evidence="2">The sequence shown here is derived from an EMBL/GenBank/DDBJ whole genome shotgun (WGS) entry which is preliminary data.</text>
</comment>
<accession>A0A327R7X7</accession>
<dbReference type="Proteomes" id="UP000248703">
    <property type="component" value="Unassembled WGS sequence"/>
</dbReference>
<evidence type="ECO:0000313" key="2">
    <source>
        <dbReference type="EMBL" id="RAJ13000.1"/>
    </source>
</evidence>
<dbReference type="EMBL" id="QLLO01000008">
    <property type="protein sequence ID" value="RAJ13000.1"/>
    <property type="molecule type" value="Genomic_DNA"/>
</dbReference>
<gene>
    <name evidence="2" type="ORF">LY08_02282</name>
</gene>
<dbReference type="Pfam" id="PF01841">
    <property type="entry name" value="Transglut_core"/>
    <property type="match status" value="1"/>
</dbReference>
<dbReference type="Gene3D" id="3.10.620.30">
    <property type="match status" value="1"/>
</dbReference>